<dbReference type="Gene3D" id="3.10.450.320">
    <property type="entry name" value="Mitochondrial import inner membrane translocase subunit Tim21"/>
    <property type="match status" value="1"/>
</dbReference>
<keyword evidence="2" id="KW-0812">Transmembrane</keyword>
<dbReference type="PANTHER" id="PTHR36354">
    <property type="entry name" value="IMPORT INNER MEMBRANE TRANSLOCASE SUBUNIT"/>
    <property type="match status" value="1"/>
</dbReference>
<evidence type="ECO:0000256" key="2">
    <source>
        <dbReference type="SAM" id="Phobius"/>
    </source>
</evidence>
<dbReference type="OrthoDB" id="2016421at2759"/>
<feature type="compositionally biased region" description="Polar residues" evidence="1">
    <location>
        <begin position="366"/>
        <end position="382"/>
    </location>
</feature>
<dbReference type="AlphaFoldDB" id="A0A388JWT3"/>
<feature type="region of interest" description="Disordered" evidence="1">
    <location>
        <begin position="1"/>
        <end position="48"/>
    </location>
</feature>
<dbReference type="EMBL" id="BFEA01000027">
    <property type="protein sequence ID" value="GBG62274.1"/>
    <property type="molecule type" value="Genomic_DNA"/>
</dbReference>
<feature type="compositionally biased region" description="Acidic residues" evidence="1">
    <location>
        <begin position="641"/>
        <end position="652"/>
    </location>
</feature>
<keyword evidence="4" id="KW-1185">Reference proteome</keyword>
<evidence type="ECO:0000256" key="1">
    <source>
        <dbReference type="SAM" id="MobiDB-lite"/>
    </source>
</evidence>
<dbReference type="Gramene" id="GBG62274">
    <property type="protein sequence ID" value="GBG62274"/>
    <property type="gene ID" value="CBR_g29882"/>
</dbReference>
<feature type="compositionally biased region" description="Low complexity" evidence="1">
    <location>
        <begin position="319"/>
        <end position="340"/>
    </location>
</feature>
<dbReference type="PANTHER" id="PTHR36354:SF2">
    <property type="entry name" value="IMPORT INNER MEMBRANE TRANSLOCASE SUBUNIT"/>
    <property type="match status" value="1"/>
</dbReference>
<proteinExistence type="predicted"/>
<accession>A0A388JWT3</accession>
<evidence type="ECO:0000313" key="4">
    <source>
        <dbReference type="Proteomes" id="UP000265515"/>
    </source>
</evidence>
<feature type="compositionally biased region" description="Low complexity" evidence="1">
    <location>
        <begin position="22"/>
        <end position="40"/>
    </location>
</feature>
<sequence length="699" mass="73690">MRSWHCLRQEGIGCRRPPTRRSPPSSSSSSSSPSSPSSPSLAQQQSGGSSILCSEAGEVIISSPLGPSQVASVGDGSGAATAAWSWLLSGARPRCPRGTSTLARTARESSLQSPAAADIQHLTGVPKNLVVGTNPTVVTHATHRTAIDGCTVVSISSSCVSLSPWGVLRRHLPREFPPSVPRFPAPQGMGHVASFTSSKMYSTVKSATVLLPMAGRRLAGGGGGTIRQCANQSTPKMHIGPESRRFGTTGAAVAAGGEVVVPRGLGGSGLGVSRALPRGRIGEGGSGAGMATERRGRAYSTATETWSERVKATMRRIFGPTGESKKGGTSSSLSSVIPGSAERTRKAIESLTKNPPRVADAVPARSESSGSPLARLSPSSSVGGRIAPSATKSLAPRGTKGAAGGGVSEKALAIMKGWGLAPAVAAKEAGLKYRQAVALHVEGFWKRNNLILVGAGGVIICLLLWRVMFGIASIFVNFSERMASMGFLALAAAMVTLGGLGVRRAYTINPDVVYRRAMRMINTSPAVLEVMGAPLTGTDVRAYVMSGGRLRIKNFKPRLSTKRVYLIFPVRGAERRGLVSVEAKKKKGKYEFKLVAVDVPTAGAEQRLFLIGDEAIYKSGGGLISELRDPIVTAMRAQKEFEDEDDKEEEDDERRRKAEEKRLAEEEEQKLKDAASVEEAMRSQRKQEGVVEQVTAKAV</sequence>
<feature type="transmembrane region" description="Helical" evidence="2">
    <location>
        <begin position="482"/>
        <end position="502"/>
    </location>
</feature>
<protein>
    <submittedName>
        <fullName evidence="3">Uncharacterized protein</fullName>
    </submittedName>
</protein>
<feature type="transmembrane region" description="Helical" evidence="2">
    <location>
        <begin position="450"/>
        <end position="476"/>
    </location>
</feature>
<name>A0A388JWT3_CHABU</name>
<feature type="region of interest" description="Disordered" evidence="1">
    <location>
        <begin position="637"/>
        <end position="699"/>
    </location>
</feature>
<feature type="region of interest" description="Disordered" evidence="1">
    <location>
        <begin position="281"/>
        <end position="405"/>
    </location>
</feature>
<feature type="compositionally biased region" description="Basic and acidic residues" evidence="1">
    <location>
        <begin position="653"/>
        <end position="689"/>
    </location>
</feature>
<keyword evidence="2" id="KW-0472">Membrane</keyword>
<reference evidence="3 4" key="1">
    <citation type="journal article" date="2018" name="Cell">
        <title>The Chara Genome: Secondary Complexity and Implications for Plant Terrestrialization.</title>
        <authorList>
            <person name="Nishiyama T."/>
            <person name="Sakayama H."/>
            <person name="Vries J.D."/>
            <person name="Buschmann H."/>
            <person name="Saint-Marcoux D."/>
            <person name="Ullrich K.K."/>
            <person name="Haas F.B."/>
            <person name="Vanderstraeten L."/>
            <person name="Becker D."/>
            <person name="Lang D."/>
            <person name="Vosolsobe S."/>
            <person name="Rombauts S."/>
            <person name="Wilhelmsson P.K.I."/>
            <person name="Janitza P."/>
            <person name="Kern R."/>
            <person name="Heyl A."/>
            <person name="Rumpler F."/>
            <person name="Villalobos L.I.A.C."/>
            <person name="Clay J.M."/>
            <person name="Skokan R."/>
            <person name="Toyoda A."/>
            <person name="Suzuki Y."/>
            <person name="Kagoshima H."/>
            <person name="Schijlen E."/>
            <person name="Tajeshwar N."/>
            <person name="Catarino B."/>
            <person name="Hetherington A.J."/>
            <person name="Saltykova A."/>
            <person name="Bonnot C."/>
            <person name="Breuninger H."/>
            <person name="Symeonidi A."/>
            <person name="Radhakrishnan G.V."/>
            <person name="Van Nieuwerburgh F."/>
            <person name="Deforce D."/>
            <person name="Chang C."/>
            <person name="Karol K.G."/>
            <person name="Hedrich R."/>
            <person name="Ulvskov P."/>
            <person name="Glockner G."/>
            <person name="Delwiche C.F."/>
            <person name="Petrasek J."/>
            <person name="Van de Peer Y."/>
            <person name="Friml J."/>
            <person name="Beilby M."/>
            <person name="Dolan L."/>
            <person name="Kohara Y."/>
            <person name="Sugano S."/>
            <person name="Fujiyama A."/>
            <person name="Delaux P.-M."/>
            <person name="Quint M."/>
            <person name="TheiBen G."/>
            <person name="Hagemann M."/>
            <person name="Harholt J."/>
            <person name="Dunand C."/>
            <person name="Zachgo S."/>
            <person name="Langdale J."/>
            <person name="Maumus F."/>
            <person name="Straeten D.V.D."/>
            <person name="Gould S.B."/>
            <person name="Rensing S.A."/>
        </authorList>
    </citation>
    <scope>NUCLEOTIDE SEQUENCE [LARGE SCALE GENOMIC DNA]</scope>
    <source>
        <strain evidence="3 4">S276</strain>
    </source>
</reference>
<dbReference type="InterPro" id="IPR038552">
    <property type="entry name" value="Tim21_IMS_sf"/>
</dbReference>
<organism evidence="3 4">
    <name type="scientific">Chara braunii</name>
    <name type="common">Braun's stonewort</name>
    <dbReference type="NCBI Taxonomy" id="69332"/>
    <lineage>
        <taxon>Eukaryota</taxon>
        <taxon>Viridiplantae</taxon>
        <taxon>Streptophyta</taxon>
        <taxon>Charophyceae</taxon>
        <taxon>Charales</taxon>
        <taxon>Characeae</taxon>
        <taxon>Chara</taxon>
    </lineage>
</organism>
<keyword evidence="2" id="KW-1133">Transmembrane helix</keyword>
<evidence type="ECO:0000313" key="3">
    <source>
        <dbReference type="EMBL" id="GBG62274.1"/>
    </source>
</evidence>
<dbReference type="Proteomes" id="UP000265515">
    <property type="component" value="Unassembled WGS sequence"/>
</dbReference>
<gene>
    <name evidence="3" type="ORF">CBR_g29882</name>
</gene>
<comment type="caution">
    <text evidence="3">The sequence shown here is derived from an EMBL/GenBank/DDBJ whole genome shotgun (WGS) entry which is preliminary data.</text>
</comment>